<dbReference type="Gene3D" id="3.30.450.20">
    <property type="entry name" value="PAS domain"/>
    <property type="match status" value="3"/>
</dbReference>
<accession>A0ABT8ASR6</accession>
<dbReference type="PANTHER" id="PTHR44757:SF2">
    <property type="entry name" value="BIOFILM ARCHITECTURE MAINTENANCE PROTEIN MBAA"/>
    <property type="match status" value="1"/>
</dbReference>
<dbReference type="CDD" id="cd00130">
    <property type="entry name" value="PAS"/>
    <property type="match status" value="2"/>
</dbReference>
<protein>
    <submittedName>
        <fullName evidence="5">EAL domain-containing protein</fullName>
    </submittedName>
</protein>
<dbReference type="EMBL" id="JAUFPT010000058">
    <property type="protein sequence ID" value="MDN3572384.1"/>
    <property type="molecule type" value="Genomic_DNA"/>
</dbReference>
<dbReference type="SUPFAM" id="SSF141868">
    <property type="entry name" value="EAL domain-like"/>
    <property type="match status" value="1"/>
</dbReference>
<dbReference type="SMART" id="SM00267">
    <property type="entry name" value="GGDEF"/>
    <property type="match status" value="1"/>
</dbReference>
<dbReference type="InterPro" id="IPR052155">
    <property type="entry name" value="Biofilm_reg_signaling"/>
</dbReference>
<dbReference type="InterPro" id="IPR029787">
    <property type="entry name" value="Nucleotide_cyclase"/>
</dbReference>
<evidence type="ECO:0000259" key="1">
    <source>
        <dbReference type="PROSITE" id="PS50112"/>
    </source>
</evidence>
<dbReference type="PANTHER" id="PTHR44757">
    <property type="entry name" value="DIGUANYLATE CYCLASE DGCP"/>
    <property type="match status" value="1"/>
</dbReference>
<dbReference type="InterPro" id="IPR013655">
    <property type="entry name" value="PAS_fold_3"/>
</dbReference>
<dbReference type="InterPro" id="IPR003018">
    <property type="entry name" value="GAF"/>
</dbReference>
<keyword evidence="6" id="KW-1185">Reference proteome</keyword>
<dbReference type="PROSITE" id="PS50113">
    <property type="entry name" value="PAC"/>
    <property type="match status" value="2"/>
</dbReference>
<dbReference type="Proteomes" id="UP001244297">
    <property type="component" value="Unassembled WGS sequence"/>
</dbReference>
<dbReference type="SUPFAM" id="SSF55781">
    <property type="entry name" value="GAF domain-like"/>
    <property type="match status" value="1"/>
</dbReference>
<dbReference type="PROSITE" id="PS50112">
    <property type="entry name" value="PAS"/>
    <property type="match status" value="1"/>
</dbReference>
<evidence type="ECO:0000259" key="4">
    <source>
        <dbReference type="PROSITE" id="PS50887"/>
    </source>
</evidence>
<dbReference type="SMART" id="SM00065">
    <property type="entry name" value="GAF"/>
    <property type="match status" value="1"/>
</dbReference>
<dbReference type="InterPro" id="IPR035965">
    <property type="entry name" value="PAS-like_dom_sf"/>
</dbReference>
<dbReference type="Pfam" id="PF01590">
    <property type="entry name" value="GAF"/>
    <property type="match status" value="1"/>
</dbReference>
<dbReference type="SMART" id="SM00086">
    <property type="entry name" value="PAC"/>
    <property type="match status" value="2"/>
</dbReference>
<dbReference type="InterPro" id="IPR001610">
    <property type="entry name" value="PAC"/>
</dbReference>
<dbReference type="InterPro" id="IPR001633">
    <property type="entry name" value="EAL_dom"/>
</dbReference>
<dbReference type="InterPro" id="IPR000700">
    <property type="entry name" value="PAS-assoc_C"/>
</dbReference>
<dbReference type="Pfam" id="PF12860">
    <property type="entry name" value="PAS_7"/>
    <property type="match status" value="1"/>
</dbReference>
<comment type="caution">
    <text evidence="5">The sequence shown here is derived from an EMBL/GenBank/DDBJ whole genome shotgun (WGS) entry which is preliminary data.</text>
</comment>
<sequence>MFPIASNESERLAALRTLDIIDSPNEVQFDAVCRLARDLFGVPISLVSLVDEDRQWFKAKCGLDVDGTTRDVAFCNYTILSDDPLVVADAIADPRFSDNPLVRGKPNIRFYAGVPLALRPGIRVGSLCIIDTKPRCFSAEQVRQLCDLAEIVVAHLHVQEIKSAREAEGRALQNTRVAQRVAETAASFGHWRIDAKDRTVSWSDGVAALFGVPVPDRGFLPLDTHMLFYHPDERAAVRARIEAVIAGSDPALHDGYRGQARVLRPNGEERVVIIRGVPVRDDTGVVTAIYGILLDVTDQANIQERLRETSELLRTTLENMDQGLILYSPDMRVRLHNQRARDLLDLPQDVLRDGSPYSTINAYQVARGEYQTSPNALMGALTAADLTSLPDVYERERPDGTGLEVRVVRLPDGGCVRTYSDITRRHASERALQESEARLRASEERLAYALDSGSDGLWDWDLTTNKVWLSEPWYRMLGYEIGELEPHLRTWPQISHPEDKARAAGILREHLRGRRPLYECEYRLRTKSGSYIWVLTRGKVVARDEAGRALRIVGTQTDITQRKEAERQIAHMAMHDGLTGLPNRVLFRDRLDQALATAKRHGGSFAVMACDLDRFKAVNDTLGHPAGDALLRVIADRLRSVIRDGDTVARLGGDEFAIIVGRLDEPESVSLVAQRVIDAVGQPVDLDGHTANVGVSVGIALGTRASADVESVFKHADTALYRAKAAGRNVYSFHEPGLDAVIAKRSLLERDLRDAVRRGGFVLHYQPIVAVEGEAVGGFEALLRWQHPTRGAISPAEFIPLAEETGLIVALGEWAICEACHEAASWRDGLRVAVNVSAVQFQQPGLEQVILSALVASGLSPRRLELEITESVLMRDSDAAITCLHRLKALGVRIALDDFGTGFSSLSYLRRFPFDKIKIDRSFIRDIADPDTAAIVRAIVGIGARLGATVTAEGVETQEQLEQVRQEGCTEVQGFFYSRPVTALEALNFARAQRNRKVTFARLCAT</sequence>
<dbReference type="SMART" id="SM00091">
    <property type="entry name" value="PAS"/>
    <property type="match status" value="3"/>
</dbReference>
<dbReference type="CDD" id="cd01949">
    <property type="entry name" value="GGDEF"/>
    <property type="match status" value="1"/>
</dbReference>
<feature type="domain" description="GGDEF" evidence="4">
    <location>
        <begin position="603"/>
        <end position="736"/>
    </location>
</feature>
<feature type="domain" description="PAC" evidence="2">
    <location>
        <begin position="256"/>
        <end position="308"/>
    </location>
</feature>
<dbReference type="Gene3D" id="3.30.450.40">
    <property type="match status" value="1"/>
</dbReference>
<dbReference type="InterPro" id="IPR035919">
    <property type="entry name" value="EAL_sf"/>
</dbReference>
<dbReference type="RefSeq" id="WP_238285056.1">
    <property type="nucleotide sequence ID" value="NZ_BPQS01000002.1"/>
</dbReference>
<dbReference type="SUPFAM" id="SSF55785">
    <property type="entry name" value="PYP-like sensor domain (PAS domain)"/>
    <property type="match status" value="3"/>
</dbReference>
<evidence type="ECO:0000313" key="5">
    <source>
        <dbReference type="EMBL" id="MDN3572384.1"/>
    </source>
</evidence>
<dbReference type="Pfam" id="PF08447">
    <property type="entry name" value="PAS_3"/>
    <property type="match status" value="2"/>
</dbReference>
<gene>
    <name evidence="5" type="ORF">QWZ18_17350</name>
</gene>
<dbReference type="InterPro" id="IPR043128">
    <property type="entry name" value="Rev_trsase/Diguanyl_cyclase"/>
</dbReference>
<dbReference type="Pfam" id="PF00563">
    <property type="entry name" value="EAL"/>
    <property type="match status" value="1"/>
</dbReference>
<dbReference type="Pfam" id="PF00990">
    <property type="entry name" value="GGDEF"/>
    <property type="match status" value="1"/>
</dbReference>
<feature type="domain" description="PAS" evidence="1">
    <location>
        <begin position="442"/>
        <end position="514"/>
    </location>
</feature>
<evidence type="ECO:0000259" key="3">
    <source>
        <dbReference type="PROSITE" id="PS50883"/>
    </source>
</evidence>
<evidence type="ECO:0000259" key="2">
    <source>
        <dbReference type="PROSITE" id="PS50113"/>
    </source>
</evidence>
<proteinExistence type="predicted"/>
<name>A0ABT8ASR6_9HYPH</name>
<organism evidence="5 6">
    <name type="scientific">Methylobacterium longum</name>
    <dbReference type="NCBI Taxonomy" id="767694"/>
    <lineage>
        <taxon>Bacteria</taxon>
        <taxon>Pseudomonadati</taxon>
        <taxon>Pseudomonadota</taxon>
        <taxon>Alphaproteobacteria</taxon>
        <taxon>Hyphomicrobiales</taxon>
        <taxon>Methylobacteriaceae</taxon>
        <taxon>Methylobacterium</taxon>
    </lineage>
</organism>
<dbReference type="CDD" id="cd01948">
    <property type="entry name" value="EAL"/>
    <property type="match status" value="1"/>
</dbReference>
<dbReference type="NCBIfam" id="TIGR00254">
    <property type="entry name" value="GGDEF"/>
    <property type="match status" value="1"/>
</dbReference>
<dbReference type="InterPro" id="IPR000014">
    <property type="entry name" value="PAS"/>
</dbReference>
<dbReference type="Gene3D" id="3.30.70.270">
    <property type="match status" value="1"/>
</dbReference>
<reference evidence="6" key="1">
    <citation type="journal article" date="2019" name="Int. J. Syst. Evol. Microbiol.">
        <title>The Global Catalogue of Microorganisms (GCM) 10K type strain sequencing project: providing services to taxonomists for standard genome sequencing and annotation.</title>
        <authorList>
            <consortium name="The Broad Institute Genomics Platform"/>
            <consortium name="The Broad Institute Genome Sequencing Center for Infectious Disease"/>
            <person name="Wu L."/>
            <person name="Ma J."/>
        </authorList>
    </citation>
    <scope>NUCLEOTIDE SEQUENCE [LARGE SCALE GENOMIC DNA]</scope>
    <source>
        <strain evidence="6">CECT 7806</strain>
    </source>
</reference>
<dbReference type="Gene3D" id="2.10.70.100">
    <property type="match status" value="1"/>
</dbReference>
<evidence type="ECO:0000313" key="6">
    <source>
        <dbReference type="Proteomes" id="UP001244297"/>
    </source>
</evidence>
<dbReference type="PROSITE" id="PS50883">
    <property type="entry name" value="EAL"/>
    <property type="match status" value="1"/>
</dbReference>
<dbReference type="InterPro" id="IPR000160">
    <property type="entry name" value="GGDEF_dom"/>
</dbReference>
<feature type="domain" description="EAL" evidence="3">
    <location>
        <begin position="745"/>
        <end position="994"/>
    </location>
</feature>
<feature type="domain" description="PAC" evidence="2">
    <location>
        <begin position="518"/>
        <end position="571"/>
    </location>
</feature>
<dbReference type="InterPro" id="IPR029016">
    <property type="entry name" value="GAF-like_dom_sf"/>
</dbReference>
<dbReference type="SUPFAM" id="SSF55073">
    <property type="entry name" value="Nucleotide cyclase"/>
    <property type="match status" value="1"/>
</dbReference>
<dbReference type="PROSITE" id="PS50887">
    <property type="entry name" value="GGDEF"/>
    <property type="match status" value="1"/>
</dbReference>
<dbReference type="Gene3D" id="3.20.20.450">
    <property type="entry name" value="EAL domain"/>
    <property type="match status" value="1"/>
</dbReference>
<dbReference type="SMART" id="SM00052">
    <property type="entry name" value="EAL"/>
    <property type="match status" value="1"/>
</dbReference>
<dbReference type="NCBIfam" id="TIGR00229">
    <property type="entry name" value="sensory_box"/>
    <property type="match status" value="2"/>
</dbReference>